<proteinExistence type="predicted"/>
<name>A0A1H9MED5_9GAMM</name>
<dbReference type="AlphaFoldDB" id="A0A1H9MED5"/>
<feature type="signal peptide" evidence="1">
    <location>
        <begin position="1"/>
        <end position="27"/>
    </location>
</feature>
<reference evidence="2 3" key="1">
    <citation type="submission" date="2016-10" db="EMBL/GenBank/DDBJ databases">
        <authorList>
            <person name="de Groot N.N."/>
        </authorList>
    </citation>
    <scope>NUCLEOTIDE SEQUENCE [LARGE SCALE GENOMIC DNA]</scope>
    <source>
        <strain evidence="2 3">DSM 25927</strain>
    </source>
</reference>
<evidence type="ECO:0000313" key="2">
    <source>
        <dbReference type="EMBL" id="SER22004.1"/>
    </source>
</evidence>
<dbReference type="STRING" id="489703.SAMN04488038_1225"/>
<dbReference type="Proteomes" id="UP000199233">
    <property type="component" value="Unassembled WGS sequence"/>
</dbReference>
<accession>A0A1H9MED5</accession>
<evidence type="ECO:0000256" key="1">
    <source>
        <dbReference type="SAM" id="SignalP"/>
    </source>
</evidence>
<sequence length="135" mass="13788">MKMRKGSKVLILLAMGLCGMQMAPAQAAEQSACTAAAGSTRNAADAIIASATILPDEAAALMTCIFPLMSEQDFRAATLTAAQGVKNSDTGRFIIEVASSLLLKSTRLRAVPDRVITTPPASCGGATDPCASPSS</sequence>
<keyword evidence="1" id="KW-0732">Signal</keyword>
<organism evidence="2 3">
    <name type="scientific">Solimonas aquatica</name>
    <dbReference type="NCBI Taxonomy" id="489703"/>
    <lineage>
        <taxon>Bacteria</taxon>
        <taxon>Pseudomonadati</taxon>
        <taxon>Pseudomonadota</taxon>
        <taxon>Gammaproteobacteria</taxon>
        <taxon>Nevskiales</taxon>
        <taxon>Nevskiaceae</taxon>
        <taxon>Solimonas</taxon>
    </lineage>
</organism>
<feature type="chain" id="PRO_5011778008" evidence="1">
    <location>
        <begin position="28"/>
        <end position="135"/>
    </location>
</feature>
<evidence type="ECO:0000313" key="3">
    <source>
        <dbReference type="Proteomes" id="UP000199233"/>
    </source>
</evidence>
<keyword evidence="3" id="KW-1185">Reference proteome</keyword>
<dbReference type="EMBL" id="FOFS01000022">
    <property type="protein sequence ID" value="SER22004.1"/>
    <property type="molecule type" value="Genomic_DNA"/>
</dbReference>
<protein>
    <submittedName>
        <fullName evidence="2">Uncharacterized protein</fullName>
    </submittedName>
</protein>
<gene>
    <name evidence="2" type="ORF">SAMN04488038_1225</name>
</gene>